<evidence type="ECO:0000256" key="6">
    <source>
        <dbReference type="ARBA" id="ARBA00022605"/>
    </source>
</evidence>
<gene>
    <name evidence="12" type="primary">trpB</name>
    <name evidence="14" type="ORF">ATL42_1168</name>
</gene>
<proteinExistence type="inferred from homology"/>
<dbReference type="InterPro" id="IPR023026">
    <property type="entry name" value="Trp_synth_beta/beta-like"/>
</dbReference>
<sequence>MRRTPGVPCVAVIDVRPFYGLKETRPLSESLQNLQGPYFGEFGGRYVPEALIAALDELDAEYRAAVADPAFAAQLLELHRSYTGRPSIITEVPRFAEHAGGARILLKREDLNHTGSHKINNVLGQAMLTKRLGKKRVIAETGAGQHGVATATAAALFDLDCVVYMGEEDTERQSLNVARMRLLGAEVVPVTTGSRTLKDAINEALRDWVTNVETTNYMFGTAAGPHPFPTMVRDFQRIIGVEARQQVLDLTGRLPDVVAACVGGGSNAIGIFDAFLDDADVRLVGLEAGGDGVSTGRHASSITGGAPGVLHGARSFLLQDEDGQTQESHSISAGLDYPGVGPEHSYLASIHRAQYFPITDAEAMEALRLLCRTEGIIPAIESAHALAGAMKLGIEARDAGRTDELILVNLSGRGDKDVATAAKWFELVDADAQLTEGGDL</sequence>
<keyword evidence="9 12" id="KW-0057">Aromatic amino acid biosynthesis</keyword>
<dbReference type="AlphaFoldDB" id="A0A2A9E546"/>
<dbReference type="EC" id="4.2.1.20" evidence="12"/>
<keyword evidence="15" id="KW-1185">Reference proteome</keyword>
<evidence type="ECO:0000259" key="13">
    <source>
        <dbReference type="Pfam" id="PF00291"/>
    </source>
</evidence>
<dbReference type="Pfam" id="PF00291">
    <property type="entry name" value="PALP"/>
    <property type="match status" value="1"/>
</dbReference>
<keyword evidence="8 12" id="KW-0663">Pyridoxal phosphate</keyword>
<keyword evidence="6 12" id="KW-0028">Amino-acid biosynthesis</keyword>
<feature type="modified residue" description="N6-(pyridoxal phosphate)lysine" evidence="12">
    <location>
        <position position="118"/>
    </location>
</feature>
<comment type="cofactor">
    <cofactor evidence="1 12">
        <name>pyridoxal 5'-phosphate</name>
        <dbReference type="ChEBI" id="CHEBI:597326"/>
    </cofactor>
</comment>
<evidence type="ECO:0000256" key="9">
    <source>
        <dbReference type="ARBA" id="ARBA00023141"/>
    </source>
</evidence>
<evidence type="ECO:0000256" key="4">
    <source>
        <dbReference type="ARBA" id="ARBA00009982"/>
    </source>
</evidence>
<comment type="catalytic activity">
    <reaction evidence="11 12">
        <text>(1S,2R)-1-C-(indol-3-yl)glycerol 3-phosphate + L-serine = D-glyceraldehyde 3-phosphate + L-tryptophan + H2O</text>
        <dbReference type="Rhea" id="RHEA:10532"/>
        <dbReference type="ChEBI" id="CHEBI:15377"/>
        <dbReference type="ChEBI" id="CHEBI:33384"/>
        <dbReference type="ChEBI" id="CHEBI:57912"/>
        <dbReference type="ChEBI" id="CHEBI:58866"/>
        <dbReference type="ChEBI" id="CHEBI:59776"/>
        <dbReference type="EC" id="4.2.1.20"/>
    </reaction>
</comment>
<dbReference type="CDD" id="cd06446">
    <property type="entry name" value="Trp-synth_B"/>
    <property type="match status" value="1"/>
</dbReference>
<comment type="function">
    <text evidence="2 12">The beta subunit is responsible for the synthesis of L-tryptophan from indole and L-serine.</text>
</comment>
<dbReference type="HAMAP" id="MF_00133">
    <property type="entry name" value="Trp_synth_beta"/>
    <property type="match status" value="1"/>
</dbReference>
<evidence type="ECO:0000256" key="11">
    <source>
        <dbReference type="ARBA" id="ARBA00049047"/>
    </source>
</evidence>
<accession>A0A2A9E546</accession>
<evidence type="ECO:0000256" key="8">
    <source>
        <dbReference type="ARBA" id="ARBA00022898"/>
    </source>
</evidence>
<dbReference type="EMBL" id="PDJG01000001">
    <property type="protein sequence ID" value="PFG33299.1"/>
    <property type="molecule type" value="Genomic_DNA"/>
</dbReference>
<keyword evidence="7 12" id="KW-0822">Tryptophan biosynthesis</keyword>
<dbReference type="PROSITE" id="PS00168">
    <property type="entry name" value="TRP_SYNTHASE_BETA"/>
    <property type="match status" value="1"/>
</dbReference>
<organism evidence="14 15">
    <name type="scientific">Sanguibacter antarcticus</name>
    <dbReference type="NCBI Taxonomy" id="372484"/>
    <lineage>
        <taxon>Bacteria</taxon>
        <taxon>Bacillati</taxon>
        <taxon>Actinomycetota</taxon>
        <taxon>Actinomycetes</taxon>
        <taxon>Micrococcales</taxon>
        <taxon>Sanguibacteraceae</taxon>
        <taxon>Sanguibacter</taxon>
    </lineage>
</organism>
<name>A0A2A9E546_9MICO</name>
<keyword evidence="10 12" id="KW-0456">Lyase</keyword>
<dbReference type="Proteomes" id="UP000225548">
    <property type="component" value="Unassembled WGS sequence"/>
</dbReference>
<dbReference type="GO" id="GO:0004834">
    <property type="term" value="F:tryptophan synthase activity"/>
    <property type="evidence" value="ECO:0007669"/>
    <property type="project" value="UniProtKB-UniRule"/>
</dbReference>
<evidence type="ECO:0000256" key="10">
    <source>
        <dbReference type="ARBA" id="ARBA00023239"/>
    </source>
</evidence>
<dbReference type="FunFam" id="3.40.50.1100:FF:000001">
    <property type="entry name" value="Tryptophan synthase beta chain"/>
    <property type="match status" value="1"/>
</dbReference>
<dbReference type="Gene3D" id="3.40.50.1100">
    <property type="match status" value="2"/>
</dbReference>
<dbReference type="InterPro" id="IPR036052">
    <property type="entry name" value="TrpB-like_PALP_sf"/>
</dbReference>
<comment type="caution">
    <text evidence="14">The sequence shown here is derived from an EMBL/GenBank/DDBJ whole genome shotgun (WGS) entry which is preliminary data.</text>
</comment>
<evidence type="ECO:0000256" key="7">
    <source>
        <dbReference type="ARBA" id="ARBA00022822"/>
    </source>
</evidence>
<evidence type="ECO:0000256" key="2">
    <source>
        <dbReference type="ARBA" id="ARBA00002786"/>
    </source>
</evidence>
<dbReference type="PANTHER" id="PTHR48077">
    <property type="entry name" value="TRYPTOPHAN SYNTHASE-RELATED"/>
    <property type="match status" value="1"/>
</dbReference>
<dbReference type="InterPro" id="IPR001926">
    <property type="entry name" value="TrpB-like_PALP"/>
</dbReference>
<evidence type="ECO:0000256" key="1">
    <source>
        <dbReference type="ARBA" id="ARBA00001933"/>
    </source>
</evidence>
<dbReference type="FunFam" id="3.40.50.1100:FF:000004">
    <property type="entry name" value="Tryptophan synthase beta chain"/>
    <property type="match status" value="1"/>
</dbReference>
<dbReference type="PIRSF" id="PIRSF001413">
    <property type="entry name" value="Trp_syn_beta"/>
    <property type="match status" value="1"/>
</dbReference>
<comment type="subunit">
    <text evidence="5 12">Tetramer of two alpha and two beta chains.</text>
</comment>
<evidence type="ECO:0000256" key="3">
    <source>
        <dbReference type="ARBA" id="ARBA00004733"/>
    </source>
</evidence>
<dbReference type="InterPro" id="IPR006653">
    <property type="entry name" value="Trp_synth_b_CS"/>
</dbReference>
<reference evidence="14 15" key="1">
    <citation type="submission" date="2017-10" db="EMBL/GenBank/DDBJ databases">
        <title>Sequencing the genomes of 1000 actinobacteria strains.</title>
        <authorList>
            <person name="Klenk H.-P."/>
        </authorList>
    </citation>
    <scope>NUCLEOTIDE SEQUENCE [LARGE SCALE GENOMIC DNA]</scope>
    <source>
        <strain evidence="14 15">DSM 18966</strain>
    </source>
</reference>
<dbReference type="GO" id="GO:0005737">
    <property type="term" value="C:cytoplasm"/>
    <property type="evidence" value="ECO:0007669"/>
    <property type="project" value="TreeGrafter"/>
</dbReference>
<dbReference type="SUPFAM" id="SSF53686">
    <property type="entry name" value="Tryptophan synthase beta subunit-like PLP-dependent enzymes"/>
    <property type="match status" value="1"/>
</dbReference>
<dbReference type="PANTHER" id="PTHR48077:SF3">
    <property type="entry name" value="TRYPTOPHAN SYNTHASE"/>
    <property type="match status" value="1"/>
</dbReference>
<dbReference type="UniPathway" id="UPA00035">
    <property type="reaction ID" value="UER00044"/>
</dbReference>
<dbReference type="NCBIfam" id="TIGR00263">
    <property type="entry name" value="trpB"/>
    <property type="match status" value="1"/>
</dbReference>
<evidence type="ECO:0000313" key="15">
    <source>
        <dbReference type="Proteomes" id="UP000225548"/>
    </source>
</evidence>
<comment type="similarity">
    <text evidence="4 12">Belongs to the TrpB family.</text>
</comment>
<comment type="pathway">
    <text evidence="3 12">Amino-acid biosynthesis; L-tryptophan biosynthesis; L-tryptophan from chorismate: step 5/5.</text>
</comment>
<evidence type="ECO:0000313" key="14">
    <source>
        <dbReference type="EMBL" id="PFG33299.1"/>
    </source>
</evidence>
<protein>
    <recommendedName>
        <fullName evidence="12">Tryptophan synthase beta chain</fullName>
        <ecNumber evidence="12">4.2.1.20</ecNumber>
    </recommendedName>
</protein>
<feature type="domain" description="Tryptophan synthase beta chain-like PALP" evidence="13">
    <location>
        <begin position="85"/>
        <end position="410"/>
    </location>
</feature>
<dbReference type="InterPro" id="IPR006654">
    <property type="entry name" value="Trp_synth_beta"/>
</dbReference>
<evidence type="ECO:0000256" key="12">
    <source>
        <dbReference type="HAMAP-Rule" id="MF_00133"/>
    </source>
</evidence>
<evidence type="ECO:0000256" key="5">
    <source>
        <dbReference type="ARBA" id="ARBA00011270"/>
    </source>
</evidence>